<dbReference type="GO" id="GO:0004497">
    <property type="term" value="F:monooxygenase activity"/>
    <property type="evidence" value="ECO:0007669"/>
    <property type="project" value="InterPro"/>
</dbReference>
<dbReference type="InterPro" id="IPR021833">
    <property type="entry name" value="DUF3425"/>
</dbReference>
<dbReference type="Proteomes" id="UP000028545">
    <property type="component" value="Unassembled WGS sequence"/>
</dbReference>
<evidence type="ECO:0000256" key="2">
    <source>
        <dbReference type="ARBA" id="ARBA00010617"/>
    </source>
</evidence>
<evidence type="ECO:0000256" key="5">
    <source>
        <dbReference type="ARBA" id="ARBA00023004"/>
    </source>
</evidence>
<keyword evidence="3" id="KW-0479">Metal-binding</keyword>
<organism evidence="6 7">
    <name type="scientific">Pseudallescheria apiosperma</name>
    <name type="common">Scedosporium apiospermum</name>
    <dbReference type="NCBI Taxonomy" id="563466"/>
    <lineage>
        <taxon>Eukaryota</taxon>
        <taxon>Fungi</taxon>
        <taxon>Dikarya</taxon>
        <taxon>Ascomycota</taxon>
        <taxon>Pezizomycotina</taxon>
        <taxon>Sordariomycetes</taxon>
        <taxon>Hypocreomycetidae</taxon>
        <taxon>Microascales</taxon>
        <taxon>Microascaceae</taxon>
        <taxon>Scedosporium</taxon>
    </lineage>
</organism>
<name>A0A084G813_PSEDA</name>
<keyword evidence="7" id="KW-1185">Reference proteome</keyword>
<proteinExistence type="inferred from homology"/>
<dbReference type="KEGG" id="sapo:SAPIO_CDS4675"/>
<evidence type="ECO:0000256" key="3">
    <source>
        <dbReference type="ARBA" id="ARBA00022723"/>
    </source>
</evidence>
<dbReference type="VEuPathDB" id="FungiDB:SAPIO_CDS4675"/>
<comment type="cofactor">
    <cofactor evidence="1">
        <name>heme</name>
        <dbReference type="ChEBI" id="CHEBI:30413"/>
    </cofactor>
</comment>
<dbReference type="Pfam" id="PF00067">
    <property type="entry name" value="p450"/>
    <property type="match status" value="1"/>
</dbReference>
<protein>
    <recommendedName>
        <fullName evidence="8">Cytochrome P450</fullName>
    </recommendedName>
</protein>
<dbReference type="GeneID" id="27723747"/>
<keyword evidence="5" id="KW-0408">Iron</keyword>
<reference evidence="6 7" key="1">
    <citation type="journal article" date="2014" name="Genome Announc.">
        <title>Draft genome sequence of the pathogenic fungus Scedosporium apiospermum.</title>
        <authorList>
            <person name="Vandeputte P."/>
            <person name="Ghamrawi S."/>
            <person name="Rechenmann M."/>
            <person name="Iltis A."/>
            <person name="Giraud S."/>
            <person name="Fleury M."/>
            <person name="Thornton C."/>
            <person name="Delhaes L."/>
            <person name="Meyer W."/>
            <person name="Papon N."/>
            <person name="Bouchara J.P."/>
        </authorList>
    </citation>
    <scope>NUCLEOTIDE SEQUENCE [LARGE SCALE GENOMIC DNA]</scope>
    <source>
        <strain evidence="6 7">IHEM 14462</strain>
    </source>
</reference>
<keyword evidence="4" id="KW-0560">Oxidoreductase</keyword>
<evidence type="ECO:0000313" key="7">
    <source>
        <dbReference type="Proteomes" id="UP000028545"/>
    </source>
</evidence>
<dbReference type="GO" id="GO:0005506">
    <property type="term" value="F:iron ion binding"/>
    <property type="evidence" value="ECO:0007669"/>
    <property type="project" value="InterPro"/>
</dbReference>
<dbReference type="GO" id="GO:0020037">
    <property type="term" value="F:heme binding"/>
    <property type="evidence" value="ECO:0007669"/>
    <property type="project" value="InterPro"/>
</dbReference>
<comment type="similarity">
    <text evidence="2">Belongs to the cytochrome P450 family.</text>
</comment>
<dbReference type="GO" id="GO:0016705">
    <property type="term" value="F:oxidoreductase activity, acting on paired donors, with incorporation or reduction of molecular oxygen"/>
    <property type="evidence" value="ECO:0007669"/>
    <property type="project" value="InterPro"/>
</dbReference>
<sequence length="600" mass="67374">MGPPAVAREEHQDKSIMAIEPRPLSANASDFRLSQTRFLRAKSTSSTALFCGSSNGDCPGCRDYNEIVKNTFPLSLDHLIPLIQYNIIRASLTNASILSIHLPAGKCGPAWSRVPLFPAPPTIPDSLAPTVLQLSTPHDVWIDLLPDPTMRDNAIRALDTIDVTALQRDLTGSQCGAGNNVDFVGILAWNDPWRPDGWELSEGFVKKWSILLLGCWELLAATNRWRAKRGEEPLVFERIGHYKKTPKITSIGFLPIPFIGSWVAAIRFMRNPVKFVREGQAKAKNGLFRIATIQGEYALVTDRHKVAEYIKAPDTVLNSQDGSNDYTPIGLYDAIALTVARISNRIYVGTEFCRNEEFLKNAADYAQAVVVSAEILRVFPERFKPILVQFLPVMKYRRNGYKFLQSFIEDRLNGKLDENGNKPDDLVQWLVDAAPPIEKNGPMISERVMALNVASIHTTTMTFTCALYTLAAQPEKYLEPLRQEVMENLEDGQITYKTLQNLPKMESFLRESGRFNNAGLMAMQRNARKEFRFSDGTVIPAGAKIGAPSLVLHRDPEVYEDPDVFDGFRFCSPKYADNKEDSPVYTTNNFFLFGHGRHPW</sequence>
<dbReference type="Gene3D" id="1.10.630.10">
    <property type="entry name" value="Cytochrome P450"/>
    <property type="match status" value="1"/>
</dbReference>
<dbReference type="InterPro" id="IPR036396">
    <property type="entry name" value="Cyt_P450_sf"/>
</dbReference>
<dbReference type="Pfam" id="PF11905">
    <property type="entry name" value="DUF3425"/>
    <property type="match status" value="1"/>
</dbReference>
<dbReference type="OrthoDB" id="1844152at2759"/>
<evidence type="ECO:0008006" key="8">
    <source>
        <dbReference type="Google" id="ProtNLM"/>
    </source>
</evidence>
<dbReference type="CDD" id="cd11041">
    <property type="entry name" value="CYP503A1-like"/>
    <property type="match status" value="1"/>
</dbReference>
<dbReference type="SUPFAM" id="SSF48264">
    <property type="entry name" value="Cytochrome P450"/>
    <property type="match status" value="1"/>
</dbReference>
<dbReference type="AlphaFoldDB" id="A0A084G813"/>
<dbReference type="EMBL" id="JOWA01000093">
    <property type="protein sequence ID" value="KEZ43475.1"/>
    <property type="molecule type" value="Genomic_DNA"/>
</dbReference>
<evidence type="ECO:0000256" key="1">
    <source>
        <dbReference type="ARBA" id="ARBA00001971"/>
    </source>
</evidence>
<accession>A0A084G813</accession>
<evidence type="ECO:0000313" key="6">
    <source>
        <dbReference type="EMBL" id="KEZ43475.1"/>
    </source>
</evidence>
<dbReference type="HOGENOM" id="CLU_455044_0_0_1"/>
<comment type="caution">
    <text evidence="6">The sequence shown here is derived from an EMBL/GenBank/DDBJ whole genome shotgun (WGS) entry which is preliminary data.</text>
</comment>
<dbReference type="InterPro" id="IPR001128">
    <property type="entry name" value="Cyt_P450"/>
</dbReference>
<gene>
    <name evidence="6" type="ORF">SAPIO_CDS4675</name>
</gene>
<dbReference type="PANTHER" id="PTHR46206">
    <property type="entry name" value="CYTOCHROME P450"/>
    <property type="match status" value="1"/>
</dbReference>
<dbReference type="RefSeq" id="XP_016643274.1">
    <property type="nucleotide sequence ID" value="XM_016787165.1"/>
</dbReference>
<evidence type="ECO:0000256" key="4">
    <source>
        <dbReference type="ARBA" id="ARBA00023002"/>
    </source>
</evidence>